<evidence type="ECO:0000313" key="2">
    <source>
        <dbReference type="Proteomes" id="UP000238413"/>
    </source>
</evidence>
<evidence type="ECO:0000313" key="1">
    <source>
        <dbReference type="EMBL" id="AVH60800.1"/>
    </source>
</evidence>
<dbReference type="Proteomes" id="UP000238413">
    <property type="component" value="Chromosome"/>
</dbReference>
<accession>A0ABN5IC84</accession>
<name>A0ABN5IC84_9ACTN</name>
<reference evidence="1 2" key="1">
    <citation type="submission" date="2018-02" db="EMBL/GenBank/DDBJ databases">
        <title>Complete genome sequence of Streptomyces dengpaensis, the producer of angucyclines.</title>
        <authorList>
            <person name="Yumei L."/>
        </authorList>
    </citation>
    <scope>NUCLEOTIDE SEQUENCE [LARGE SCALE GENOMIC DNA]</scope>
    <source>
        <strain evidence="1 2">XZHG99</strain>
    </source>
</reference>
<gene>
    <name evidence="1" type="ORF">C4B68_39290</name>
</gene>
<keyword evidence="2" id="KW-1185">Reference proteome</keyword>
<proteinExistence type="predicted"/>
<dbReference type="EMBL" id="CP026652">
    <property type="protein sequence ID" value="AVH60800.1"/>
    <property type="molecule type" value="Genomic_DNA"/>
</dbReference>
<organism evidence="1 2">
    <name type="scientific">Streptomyces dengpaensis</name>
    <dbReference type="NCBI Taxonomy" id="2049881"/>
    <lineage>
        <taxon>Bacteria</taxon>
        <taxon>Bacillati</taxon>
        <taxon>Actinomycetota</taxon>
        <taxon>Actinomycetes</taxon>
        <taxon>Kitasatosporales</taxon>
        <taxon>Streptomycetaceae</taxon>
        <taxon>Streptomyces</taxon>
    </lineage>
</organism>
<sequence>MVEAVGAGSLVESLATQFRFTYGFEAGVSEKRSWGNSLPALAHTLLDAGLGDVEVLIEYPVPLSNYRVDALLAGAHPVTGEPSYVVVELKQWTAVQPVPDAEDLVTVEGMGNTARLHPIAQVRTSRSPSTVRASA</sequence>
<protein>
    <submittedName>
        <fullName evidence="1">Uncharacterized protein</fullName>
    </submittedName>
</protein>